<organism evidence="2 3">
    <name type="scientific">Acinetobacter rudis CIP 110305</name>
    <dbReference type="NCBI Taxonomy" id="421052"/>
    <lineage>
        <taxon>Bacteria</taxon>
        <taxon>Pseudomonadati</taxon>
        <taxon>Pseudomonadota</taxon>
        <taxon>Gammaproteobacteria</taxon>
        <taxon>Moraxellales</taxon>
        <taxon>Moraxellaceae</taxon>
        <taxon>Acinetobacter</taxon>
    </lineage>
</organism>
<evidence type="ECO:0000313" key="3">
    <source>
        <dbReference type="Proteomes" id="UP000014568"/>
    </source>
</evidence>
<protein>
    <recommendedName>
        <fullName evidence="4">Lipoprotein</fullName>
    </recommendedName>
</protein>
<evidence type="ECO:0008006" key="4">
    <source>
        <dbReference type="Google" id="ProtNLM"/>
    </source>
</evidence>
<name>S3NTI1_9GAMM</name>
<comment type="caution">
    <text evidence="2">The sequence shown here is derived from an EMBL/GenBank/DDBJ whole genome shotgun (WGS) entry which is preliminary data.</text>
</comment>
<feature type="signal peptide" evidence="1">
    <location>
        <begin position="1"/>
        <end position="17"/>
    </location>
</feature>
<dbReference type="Proteomes" id="UP000014568">
    <property type="component" value="Unassembled WGS sequence"/>
</dbReference>
<feature type="chain" id="PRO_5004512511" description="Lipoprotein" evidence="1">
    <location>
        <begin position="18"/>
        <end position="78"/>
    </location>
</feature>
<dbReference type="PATRIC" id="fig|421052.3.peg.3496"/>
<evidence type="ECO:0000313" key="2">
    <source>
        <dbReference type="EMBL" id="EPF70001.1"/>
    </source>
</evidence>
<sequence length="78" mass="9038">MKKILLLLIPFGLVSCATLDLGGSCNFKEVPAKYRRDQGKLVIDLETRKPIVNPRYQQYLKCYPDHEKKPQVTLSNFR</sequence>
<reference evidence="2 3" key="1">
    <citation type="submission" date="2013-06" db="EMBL/GenBank/DDBJ databases">
        <title>The Genome Sequence of Acinetobacter rudis CIP 110305.</title>
        <authorList>
            <consortium name="The Broad Institute Genome Sequencing Platform"/>
            <consortium name="The Broad Institute Genome Sequencing Center for Infectious Disease"/>
            <person name="Cerqueira G."/>
            <person name="Feldgarden M."/>
            <person name="Courvalin P."/>
            <person name="Perichon B."/>
            <person name="Grillot-Courvalin C."/>
            <person name="Clermont D."/>
            <person name="Rocha E."/>
            <person name="Yoon E.-J."/>
            <person name="Nemec A."/>
            <person name="Young S.K."/>
            <person name="Zeng Q."/>
            <person name="Gargeya S."/>
            <person name="Fitzgerald M."/>
            <person name="Abouelleil A."/>
            <person name="Alvarado L."/>
            <person name="Berlin A.M."/>
            <person name="Chapman S.B."/>
            <person name="Dewar J."/>
            <person name="Goldberg J."/>
            <person name="Griggs A."/>
            <person name="Gujja S."/>
            <person name="Hansen M."/>
            <person name="Howarth C."/>
            <person name="Imamovic A."/>
            <person name="Larimer J."/>
            <person name="McCowan C."/>
            <person name="Murphy C."/>
            <person name="Pearson M."/>
            <person name="Priest M."/>
            <person name="Roberts A."/>
            <person name="Saif S."/>
            <person name="Shea T."/>
            <person name="Sykes S."/>
            <person name="Wortman J."/>
            <person name="Nusbaum C."/>
            <person name="Birren B."/>
        </authorList>
    </citation>
    <scope>NUCLEOTIDE SEQUENCE [LARGE SCALE GENOMIC DNA]</scope>
    <source>
        <strain evidence="2 3">CIP 110305</strain>
    </source>
</reference>
<gene>
    <name evidence="2" type="ORF">F945_03565</name>
</gene>
<accession>S3NTI1</accession>
<dbReference type="EMBL" id="ATGI01000039">
    <property type="protein sequence ID" value="EPF70001.1"/>
    <property type="molecule type" value="Genomic_DNA"/>
</dbReference>
<dbReference type="RefSeq" id="WP_016657923.1">
    <property type="nucleotide sequence ID" value="NZ_KE340355.1"/>
</dbReference>
<keyword evidence="1" id="KW-0732">Signal</keyword>
<keyword evidence="3" id="KW-1185">Reference proteome</keyword>
<dbReference type="PROSITE" id="PS51257">
    <property type="entry name" value="PROKAR_LIPOPROTEIN"/>
    <property type="match status" value="1"/>
</dbReference>
<dbReference type="STRING" id="632955.GCA_000829675_02629"/>
<dbReference type="AlphaFoldDB" id="S3NTI1"/>
<dbReference type="HOGENOM" id="CLU_2613990_0_0_6"/>
<evidence type="ECO:0000256" key="1">
    <source>
        <dbReference type="SAM" id="SignalP"/>
    </source>
</evidence>
<dbReference type="OrthoDB" id="19906at2"/>
<proteinExistence type="predicted"/>